<feature type="transmembrane region" description="Helical" evidence="1">
    <location>
        <begin position="132"/>
        <end position="150"/>
    </location>
</feature>
<comment type="caution">
    <text evidence="2">The sequence shown here is derived from an EMBL/GenBank/DDBJ whole genome shotgun (WGS) entry which is preliminary data.</text>
</comment>
<evidence type="ECO:0000313" key="3">
    <source>
        <dbReference type="Proteomes" id="UP000661607"/>
    </source>
</evidence>
<evidence type="ECO:0000313" key="2">
    <source>
        <dbReference type="EMBL" id="MBE1565935.1"/>
    </source>
</evidence>
<dbReference type="Proteomes" id="UP000661607">
    <property type="component" value="Unassembled WGS sequence"/>
</dbReference>
<sequence>MAAEPLPGRLTRGAIGGLVSGMVFAGATMWFSSTMPNGKAEMPLHMIASIVQGGKEAIMAGQTSVGVGLAVHAALSIVFGVVFGLVTPMLRTNGTVALVGTVYGGLIYVVNFLILSPLLFPVFGDANQPFELFAHLVFGTLLSFSFYGSGVRRNEGFLAIGSAERAPAR</sequence>
<dbReference type="EMBL" id="JADBEF010000001">
    <property type="protein sequence ID" value="MBE1565935.1"/>
    <property type="molecule type" value="Genomic_DNA"/>
</dbReference>
<keyword evidence="1" id="KW-0812">Transmembrane</keyword>
<keyword evidence="1" id="KW-1133">Transmembrane helix</keyword>
<feature type="transmembrane region" description="Helical" evidence="1">
    <location>
        <begin position="12"/>
        <end position="32"/>
    </location>
</feature>
<proteinExistence type="predicted"/>
<feature type="transmembrane region" description="Helical" evidence="1">
    <location>
        <begin position="65"/>
        <end position="86"/>
    </location>
</feature>
<protein>
    <submittedName>
        <fullName evidence="2">Membrane protein YagU involved in acid resistance</fullName>
    </submittedName>
</protein>
<keyword evidence="1" id="KW-0472">Membrane</keyword>
<accession>A0ABR9KW17</accession>
<dbReference type="RefSeq" id="WP_192780057.1">
    <property type="nucleotide sequence ID" value="NZ_BAAASY010000010.1"/>
</dbReference>
<organism evidence="2 3">
    <name type="scientific">Nonomuraea africana</name>
    <dbReference type="NCBI Taxonomy" id="46171"/>
    <lineage>
        <taxon>Bacteria</taxon>
        <taxon>Bacillati</taxon>
        <taxon>Actinomycetota</taxon>
        <taxon>Actinomycetes</taxon>
        <taxon>Streptosporangiales</taxon>
        <taxon>Streptosporangiaceae</taxon>
        <taxon>Nonomuraea</taxon>
    </lineage>
</organism>
<evidence type="ECO:0000256" key="1">
    <source>
        <dbReference type="SAM" id="Phobius"/>
    </source>
</evidence>
<gene>
    <name evidence="2" type="ORF">H4W81_008714</name>
</gene>
<reference evidence="2 3" key="1">
    <citation type="submission" date="2020-10" db="EMBL/GenBank/DDBJ databases">
        <title>Sequencing the genomes of 1000 actinobacteria strains.</title>
        <authorList>
            <person name="Klenk H.-P."/>
        </authorList>
    </citation>
    <scope>NUCLEOTIDE SEQUENCE [LARGE SCALE GENOMIC DNA]</scope>
    <source>
        <strain evidence="2 3">DSM 43748</strain>
    </source>
</reference>
<keyword evidence="3" id="KW-1185">Reference proteome</keyword>
<feature type="transmembrane region" description="Helical" evidence="1">
    <location>
        <begin position="98"/>
        <end position="120"/>
    </location>
</feature>
<name>A0ABR9KW17_9ACTN</name>